<protein>
    <submittedName>
        <fullName evidence="2">Uncharacterized protein</fullName>
    </submittedName>
</protein>
<keyword evidence="3" id="KW-1185">Reference proteome</keyword>
<feature type="compositionally biased region" description="Basic and acidic residues" evidence="1">
    <location>
        <begin position="408"/>
        <end position="419"/>
    </location>
</feature>
<feature type="region of interest" description="Disordered" evidence="1">
    <location>
        <begin position="358"/>
        <end position="450"/>
    </location>
</feature>
<sequence>MASISLRLNLFSIIYELVGNLSPHFMVWCCSYYLSVAYSNILTDDRIATVDTAYVSEPNLLAKSYNKTLANEEKYGVRSTQQLSGDRRKTVRANDDNEILTGNPSTSEFTGLNNDANSLRFGSRLKEKPGKFNSKDYNSRKQFKKQNSYSLNNQIKESRSGRGKQSPFVSSVLPQSSKSSQIVDSSTRNNLLNTSNSRLEHFLIPNSSASANRNTFYPENELHRITKSGEFDSSSLDTLPVNDVNSFNENINTFQKYPVAYYSNKTKVDNNVTNQTFSRLPIAQRESLLVRNQYQNNGHLQWYQYLPSIPSSGHTRQNHVDYPADSTNESHGTGMSVINDTFFLSQESSEQKETNLTISDFKEKGNGTQDQEFKAPVSEEQKPPVDHEIVSLNASTPESSIQSTGENQKVKADKQKELQKVTVKHFKLQQKSSEQNSQEKGLAKSTDLPSNARKTVITTKKMKSLQSMQNKLSNFQEKKAETRWLLKNNVSFPVSKSLVSSPMSTIFDTSNENGQYYHYVMNIGSKNRNKMHSVRNLFKILSESGNGKNTREMKILREKLKNIYFNNVRKGNKQPIESSRKETNIYTNNTNSSVNALETLENASAISEIPKNVSNVTFQDSTFEKDTKQQITDKFIDNSTSIVSIEKQTGPSTSTTKDVLTEATTMQPTMQQSSTSSFLADLFEIDSTTKDILTTIAILDKAETTTKINGIDSRGKPPLLLPTIVPDVDSDSVLIVKKSYKNNSDNLQVERNGISSFIAQSTTVSGVDRNCRNTTELKNSLQFKQKTTTSYETSAVTTDSTTVTEMSPFISTSTELSNSTSILSVGLDNFLTEITTTPSSSASEIDQDNKLKEPFYFSTTANSYSESLGVTTDSSIATEAHIQTSPGPTDPSLSSSTLTPNENSNNSSAIPPSTNATEIPLNVLESDLPASFSTFEENPRNISGQYEDDNSRTTNIVEINSNASTKMNEDTNTNEIKYEMKSTSIKSGQSTAMIANATLHIESADSMLDFNNKTLPPRETEYRLLLANTSDVELSANGNNHLNNSILNETLESGTQLNTESSLGTHFPLASSMTNIKDSDNPALYSKGQNETLIKPNLPLVPTETNTSVNEMLISDTNGGNISDLTSRITQSSISPEMKSLNLPHEVVSNSSDGSISINPMQYASDFSNLSDSQYPDQLQLTTENSISNLSFSSSLNDELIHKSYVPANYLNNYYFKETNHNEESSFLLPSIVDEEAGFPLSIHNEDLHFVPSVVENYQIHSPEESQSQVNFKYINYHYEPDTPYVQEEKFKSPSQPQVVNIPFDIESDDITAYKVYEQMPDVEYVELVPYADINFDNSDPEVDESKFLSDSVLSLDDYSIPTLNENVQHNELNHDNENGYFDRNSLSKNLFVSASNVEEPTYITPNTSPKFGTRLQKKIL</sequence>
<feature type="region of interest" description="Disordered" evidence="1">
    <location>
        <begin position="76"/>
        <end position="189"/>
    </location>
</feature>
<evidence type="ECO:0000256" key="1">
    <source>
        <dbReference type="SAM" id="MobiDB-lite"/>
    </source>
</evidence>
<evidence type="ECO:0000313" key="2">
    <source>
        <dbReference type="EMBL" id="GBN88811.1"/>
    </source>
</evidence>
<feature type="compositionally biased region" description="Polar residues" evidence="1">
    <location>
        <begin position="392"/>
        <end position="407"/>
    </location>
</feature>
<accession>A0A4Y2SLJ3</accession>
<feature type="compositionally biased region" description="Polar residues" evidence="1">
    <location>
        <begin position="145"/>
        <end position="155"/>
    </location>
</feature>
<feature type="compositionally biased region" description="Basic and acidic residues" evidence="1">
    <location>
        <begin position="124"/>
        <end position="139"/>
    </location>
</feature>
<proteinExistence type="predicted"/>
<reference evidence="2 3" key="1">
    <citation type="journal article" date="2019" name="Sci. Rep.">
        <title>Orb-weaving spider Araneus ventricosus genome elucidates the spidroin gene catalogue.</title>
        <authorList>
            <person name="Kono N."/>
            <person name="Nakamura H."/>
            <person name="Ohtoshi R."/>
            <person name="Moran D.A.P."/>
            <person name="Shinohara A."/>
            <person name="Yoshida Y."/>
            <person name="Fujiwara M."/>
            <person name="Mori M."/>
            <person name="Tomita M."/>
            <person name="Arakawa K."/>
        </authorList>
    </citation>
    <scope>NUCLEOTIDE SEQUENCE [LARGE SCALE GENOMIC DNA]</scope>
</reference>
<feature type="compositionally biased region" description="Low complexity" evidence="1">
    <location>
        <begin position="884"/>
        <end position="908"/>
    </location>
</feature>
<feature type="compositionally biased region" description="Basic and acidic residues" evidence="1">
    <location>
        <begin position="360"/>
        <end position="389"/>
    </location>
</feature>
<feature type="region of interest" description="Disordered" evidence="1">
    <location>
        <begin position="881"/>
        <end position="915"/>
    </location>
</feature>
<feature type="compositionally biased region" description="Low complexity" evidence="1">
    <location>
        <begin position="429"/>
        <end position="440"/>
    </location>
</feature>
<gene>
    <name evidence="2" type="ORF">AVEN_189913_1</name>
</gene>
<feature type="compositionally biased region" description="Low complexity" evidence="1">
    <location>
        <begin position="169"/>
        <end position="189"/>
    </location>
</feature>
<name>A0A4Y2SLJ3_ARAVE</name>
<dbReference type="Proteomes" id="UP000499080">
    <property type="component" value="Unassembled WGS sequence"/>
</dbReference>
<organism evidence="2 3">
    <name type="scientific">Araneus ventricosus</name>
    <name type="common">Orbweaver spider</name>
    <name type="synonym">Epeira ventricosa</name>
    <dbReference type="NCBI Taxonomy" id="182803"/>
    <lineage>
        <taxon>Eukaryota</taxon>
        <taxon>Metazoa</taxon>
        <taxon>Ecdysozoa</taxon>
        <taxon>Arthropoda</taxon>
        <taxon>Chelicerata</taxon>
        <taxon>Arachnida</taxon>
        <taxon>Araneae</taxon>
        <taxon>Araneomorphae</taxon>
        <taxon>Entelegynae</taxon>
        <taxon>Araneoidea</taxon>
        <taxon>Araneidae</taxon>
        <taxon>Araneus</taxon>
    </lineage>
</organism>
<evidence type="ECO:0000313" key="3">
    <source>
        <dbReference type="Proteomes" id="UP000499080"/>
    </source>
</evidence>
<feature type="compositionally biased region" description="Basic and acidic residues" evidence="1">
    <location>
        <begin position="85"/>
        <end position="95"/>
    </location>
</feature>
<dbReference type="EMBL" id="BGPR01022476">
    <property type="protein sequence ID" value="GBN88811.1"/>
    <property type="molecule type" value="Genomic_DNA"/>
</dbReference>
<feature type="compositionally biased region" description="Polar residues" evidence="1">
    <location>
        <begin position="100"/>
        <end position="117"/>
    </location>
</feature>
<dbReference type="OrthoDB" id="6437959at2759"/>
<comment type="caution">
    <text evidence="2">The sequence shown here is derived from an EMBL/GenBank/DDBJ whole genome shotgun (WGS) entry which is preliminary data.</text>
</comment>